<accession>A0A2K9NPG1</accession>
<proteinExistence type="predicted"/>
<reference evidence="1 2" key="1">
    <citation type="submission" date="2018-01" db="EMBL/GenBank/DDBJ databases">
        <title>Complete genome sequence of Bacteriovorax stolpii DSM12778.</title>
        <authorList>
            <person name="Tang B."/>
            <person name="Chang J."/>
        </authorList>
    </citation>
    <scope>NUCLEOTIDE SEQUENCE [LARGE SCALE GENOMIC DNA]</scope>
    <source>
        <strain evidence="1 2">DSM 12778</strain>
    </source>
</reference>
<protein>
    <submittedName>
        <fullName evidence="1">Uncharacterized protein</fullName>
    </submittedName>
</protein>
<dbReference type="KEGG" id="bsto:C0V70_04590"/>
<dbReference type="AlphaFoldDB" id="A0A2K9NPG1"/>
<sequence>MKKALLLGLSLAATSIASAQEEAKKEEVKKEEVIVVASTKEPKRIYDLMYLPVQGTFFGSTGFGGKSSTTNYQYLLRDFLKVESRESTLEQSLGYSFTSTTMAGLSVAYQYDSEIKNAYGPGSTLNGTHTKSVKMKGLKDPYIFMRHRFSEAENDSGRDIDLYLSLSPKTGDSKIATTTLEGNAKRGASELNLAIDIGQKRADSAWTARFAFQGVTEATVVDAGDPADKTIAEAYGLLLGEFKYQFIFNPKFALNLGAGLGVLGERKQNNTDQEFKNVYDSTGLVTLALDLVFTPAENFSFIFAMKGMGIMEHDLKQTDLSDGSVTTLTVEQDSKGEAFLGMAYQF</sequence>
<dbReference type="EMBL" id="CP025704">
    <property type="protein sequence ID" value="AUN97399.1"/>
    <property type="molecule type" value="Genomic_DNA"/>
</dbReference>
<keyword evidence="2" id="KW-1185">Reference proteome</keyword>
<organism evidence="1 2">
    <name type="scientific">Bacteriovorax stolpii</name>
    <name type="common">Bdellovibrio stolpii</name>
    <dbReference type="NCBI Taxonomy" id="960"/>
    <lineage>
        <taxon>Bacteria</taxon>
        <taxon>Pseudomonadati</taxon>
        <taxon>Bdellovibrionota</taxon>
        <taxon>Bacteriovoracia</taxon>
        <taxon>Bacteriovoracales</taxon>
        <taxon>Bacteriovoracaceae</taxon>
        <taxon>Bacteriovorax</taxon>
    </lineage>
</organism>
<dbReference type="RefSeq" id="WP_102242694.1">
    <property type="nucleotide sequence ID" value="NZ_CP025704.1"/>
</dbReference>
<name>A0A2K9NPG1_BACTC</name>
<dbReference type="Proteomes" id="UP000235584">
    <property type="component" value="Chromosome"/>
</dbReference>
<gene>
    <name evidence="1" type="ORF">C0V70_04590</name>
</gene>
<evidence type="ECO:0000313" key="1">
    <source>
        <dbReference type="EMBL" id="AUN97399.1"/>
    </source>
</evidence>
<evidence type="ECO:0000313" key="2">
    <source>
        <dbReference type="Proteomes" id="UP000235584"/>
    </source>
</evidence>